<dbReference type="PANTHER" id="PTHR13096">
    <property type="entry name" value="MINA53 MYC INDUCED NUCLEAR ANTIGEN"/>
    <property type="match status" value="1"/>
</dbReference>
<accession>A0ABS3FKL2</accession>
<evidence type="ECO:0000259" key="4">
    <source>
        <dbReference type="PROSITE" id="PS51184"/>
    </source>
</evidence>
<dbReference type="InterPro" id="IPR003347">
    <property type="entry name" value="JmjC_dom"/>
</dbReference>
<protein>
    <submittedName>
        <fullName evidence="5">Transcription factor jumonji jmjC domain-containing protein</fullName>
    </submittedName>
</protein>
<evidence type="ECO:0000313" key="6">
    <source>
        <dbReference type="Proteomes" id="UP000664844"/>
    </source>
</evidence>
<proteinExistence type="predicted"/>
<sequence>MNGFESLLYPYPVPHFFEKHWNKAARFIPGENPNKFSHLFGWNQLNQLLNYHLIQYPDLRFSRDGESVPATPSNQWLEQLHQGATLIIDSVHERVPELEKLVADVRQETGYRGQINLYCSPSDQQGFNCHYDSHDVLILQIEGEKDWFVFPETVPFPVSGMRSKDQIPPDVPPYLECRLQPGDLLYIPRGHWHYAIASSNPSQDDYSPSLHLTLGIDCQTGLDWMNWLGKELQENPQWRESLPVIPSGERTAVQPYMEQLRDRLVEFLQNPETITRYLNYLNYSDRTPLPFAFPHQLGSQIFDAGLETRFIPSALHPVQIVCIEGHQTQVIIGAKQATIKGISTDIVEKLFRPGGFSLLDLADWCPSLDVETGVIPLLTRLVTQGILFVDSSSSIEG</sequence>
<dbReference type="PROSITE" id="PS51184">
    <property type="entry name" value="JMJC"/>
    <property type="match status" value="1"/>
</dbReference>
<dbReference type="PANTHER" id="PTHR13096:SF8">
    <property type="entry name" value="RIBOSOMAL OXYGENASE 1"/>
    <property type="match status" value="1"/>
</dbReference>
<dbReference type="SMART" id="SM00558">
    <property type="entry name" value="JmjC"/>
    <property type="match status" value="1"/>
</dbReference>
<gene>
    <name evidence="5" type="ORF">J0895_00680</name>
</gene>
<evidence type="ECO:0000256" key="3">
    <source>
        <dbReference type="ARBA" id="ARBA00023004"/>
    </source>
</evidence>
<dbReference type="RefSeq" id="WP_207086225.1">
    <property type="nucleotide sequence ID" value="NZ_JAFLQW010000018.1"/>
</dbReference>
<dbReference type="SUPFAM" id="SSF51197">
    <property type="entry name" value="Clavaminate synthase-like"/>
    <property type="match status" value="1"/>
</dbReference>
<reference evidence="5 6" key="1">
    <citation type="submission" date="2021-03" db="EMBL/GenBank/DDBJ databases">
        <title>Metabolic Capacity of the Antarctic Cyanobacterium Phormidium pseudopriestleyi that Sustains Oxygenic Photosynthesis in the Presence of Hydrogen Sulfide.</title>
        <authorList>
            <person name="Lumian J.E."/>
            <person name="Jungblut A.D."/>
            <person name="Dillon M.L."/>
            <person name="Hawes I."/>
            <person name="Doran P.T."/>
            <person name="Mackey T.J."/>
            <person name="Dick G.J."/>
            <person name="Grettenberger C.L."/>
            <person name="Sumner D.Y."/>
        </authorList>
    </citation>
    <scope>NUCLEOTIDE SEQUENCE [LARGE SCALE GENOMIC DNA]</scope>
    <source>
        <strain evidence="5 6">FRX01</strain>
    </source>
</reference>
<evidence type="ECO:0000256" key="2">
    <source>
        <dbReference type="ARBA" id="ARBA00022723"/>
    </source>
</evidence>
<comment type="cofactor">
    <cofactor evidence="1">
        <name>Fe(2+)</name>
        <dbReference type="ChEBI" id="CHEBI:29033"/>
    </cofactor>
</comment>
<keyword evidence="3" id="KW-0408">Iron</keyword>
<dbReference type="Proteomes" id="UP000664844">
    <property type="component" value="Unassembled WGS sequence"/>
</dbReference>
<keyword evidence="6" id="KW-1185">Reference proteome</keyword>
<dbReference type="InterPro" id="IPR039994">
    <property type="entry name" value="NO66-like"/>
</dbReference>
<evidence type="ECO:0000256" key="1">
    <source>
        <dbReference type="ARBA" id="ARBA00001954"/>
    </source>
</evidence>
<dbReference type="Pfam" id="PF08007">
    <property type="entry name" value="JmjC_2"/>
    <property type="match status" value="1"/>
</dbReference>
<keyword evidence="2" id="KW-0479">Metal-binding</keyword>
<name>A0ABS3FKL2_9CYAN</name>
<feature type="domain" description="JmjC" evidence="4">
    <location>
        <begin position="57"/>
        <end position="233"/>
    </location>
</feature>
<organism evidence="5 6">
    <name type="scientific">Phormidium pseudopriestleyi FRX01</name>
    <dbReference type="NCBI Taxonomy" id="1759528"/>
    <lineage>
        <taxon>Bacteria</taxon>
        <taxon>Bacillati</taxon>
        <taxon>Cyanobacteriota</taxon>
        <taxon>Cyanophyceae</taxon>
        <taxon>Oscillatoriophycideae</taxon>
        <taxon>Oscillatoriales</taxon>
        <taxon>Oscillatoriaceae</taxon>
        <taxon>Phormidium</taxon>
    </lineage>
</organism>
<dbReference type="Gene3D" id="2.60.120.650">
    <property type="entry name" value="Cupin"/>
    <property type="match status" value="1"/>
</dbReference>
<evidence type="ECO:0000313" key="5">
    <source>
        <dbReference type="EMBL" id="MBO0347646.1"/>
    </source>
</evidence>
<comment type="caution">
    <text evidence="5">The sequence shown here is derived from an EMBL/GenBank/DDBJ whole genome shotgun (WGS) entry which is preliminary data.</text>
</comment>
<dbReference type="EMBL" id="JAFLQW010000018">
    <property type="protein sequence ID" value="MBO0347646.1"/>
    <property type="molecule type" value="Genomic_DNA"/>
</dbReference>